<evidence type="ECO:0000256" key="2">
    <source>
        <dbReference type="ARBA" id="ARBA00022617"/>
    </source>
</evidence>
<reference evidence="6" key="1">
    <citation type="journal article" date="2019" name="Int. J. Syst. Evol. Microbiol.">
        <title>The Global Catalogue of Microorganisms (GCM) 10K type strain sequencing project: providing services to taxonomists for standard genome sequencing and annotation.</title>
        <authorList>
            <consortium name="The Broad Institute Genomics Platform"/>
            <consortium name="The Broad Institute Genome Sequencing Center for Infectious Disease"/>
            <person name="Wu L."/>
            <person name="Ma J."/>
        </authorList>
    </citation>
    <scope>NUCLEOTIDE SEQUENCE [LARGE SCALE GENOMIC DNA]</scope>
    <source>
        <strain evidence="6">CCUG 63830</strain>
    </source>
</reference>
<evidence type="ECO:0000256" key="1">
    <source>
        <dbReference type="ARBA" id="ARBA00022448"/>
    </source>
</evidence>
<dbReference type="InterPro" id="IPR009050">
    <property type="entry name" value="Globin-like_sf"/>
</dbReference>
<sequence length="282" mass="29478">MTQPSPDAPLLTLSPLPGWPGTAPAAPAALTTAAALLLPHDGLPVADVQGRPERWAQLGLVSGALRAGVPVLGWGTGAALLGRALGATVYPSTPDWSALPRGAQALAWAGPGPLQVPLHWRLDRAVAWAGPELPPQVRADFLAALPGWTSRRPASPLEAVGGEAAVRAVVVAFYRRAQADDLLGPVFAAQVQDWPAHLERVTAFWVTMLGGSGAHGPPWRGNLNTAHAGLGLRAAHLARWLALWKATARDLLPPPAAELLGQRAQVMGARLRTRGTSQRQAP</sequence>
<comment type="caution">
    <text evidence="5">The sequence shown here is derived from an EMBL/GenBank/DDBJ whole genome shotgun (WGS) entry which is preliminary data.</text>
</comment>
<keyword evidence="1" id="KW-0813">Transport</keyword>
<keyword evidence="2" id="KW-0349">Heme</keyword>
<evidence type="ECO:0000313" key="5">
    <source>
        <dbReference type="EMBL" id="MFC6660268.1"/>
    </source>
</evidence>
<dbReference type="EMBL" id="JBHSWB010000001">
    <property type="protein sequence ID" value="MFC6660268.1"/>
    <property type="molecule type" value="Genomic_DNA"/>
</dbReference>
<dbReference type="InterPro" id="IPR012292">
    <property type="entry name" value="Globin/Proto"/>
</dbReference>
<keyword evidence="6" id="KW-1185">Reference proteome</keyword>
<evidence type="ECO:0000313" key="6">
    <source>
        <dbReference type="Proteomes" id="UP001596317"/>
    </source>
</evidence>
<dbReference type="SUPFAM" id="SSF46458">
    <property type="entry name" value="Globin-like"/>
    <property type="match status" value="1"/>
</dbReference>
<organism evidence="5 6">
    <name type="scientific">Deinococcus multiflagellatus</name>
    <dbReference type="NCBI Taxonomy" id="1656887"/>
    <lineage>
        <taxon>Bacteria</taxon>
        <taxon>Thermotogati</taxon>
        <taxon>Deinococcota</taxon>
        <taxon>Deinococci</taxon>
        <taxon>Deinococcales</taxon>
        <taxon>Deinococcaceae</taxon>
        <taxon>Deinococcus</taxon>
    </lineage>
</organism>
<dbReference type="CDD" id="cd08916">
    <property type="entry name" value="TrHb3_P"/>
    <property type="match status" value="1"/>
</dbReference>
<evidence type="ECO:0000256" key="4">
    <source>
        <dbReference type="ARBA" id="ARBA00023004"/>
    </source>
</evidence>
<keyword evidence="4" id="KW-0408">Iron</keyword>
<protein>
    <submittedName>
        <fullName evidence="5">Group III truncated hemoglobin</fullName>
    </submittedName>
</protein>
<dbReference type="Pfam" id="PF01152">
    <property type="entry name" value="Bac_globin"/>
    <property type="match status" value="1"/>
</dbReference>
<dbReference type="Gene3D" id="1.10.490.10">
    <property type="entry name" value="Globins"/>
    <property type="match status" value="1"/>
</dbReference>
<dbReference type="RefSeq" id="WP_224609432.1">
    <property type="nucleotide sequence ID" value="NZ_JAIQXV010000011.1"/>
</dbReference>
<evidence type="ECO:0000256" key="3">
    <source>
        <dbReference type="ARBA" id="ARBA00022723"/>
    </source>
</evidence>
<proteinExistence type="predicted"/>
<name>A0ABW1ZHJ2_9DEIO</name>
<accession>A0ABW1ZHJ2</accession>
<dbReference type="Proteomes" id="UP001596317">
    <property type="component" value="Unassembled WGS sequence"/>
</dbReference>
<dbReference type="InterPro" id="IPR001486">
    <property type="entry name" value="Hemoglobin_trunc"/>
</dbReference>
<keyword evidence="3" id="KW-0479">Metal-binding</keyword>
<gene>
    <name evidence="5" type="ORF">ACFP90_07770</name>
</gene>